<feature type="compositionally biased region" description="Basic residues" evidence="1">
    <location>
        <begin position="348"/>
        <end position="358"/>
    </location>
</feature>
<accession>H1SDH8</accession>
<dbReference type="InterPro" id="IPR049354">
    <property type="entry name" value="GpP-like_N"/>
</dbReference>
<gene>
    <name evidence="6" type="ORF">OR16_31774</name>
</gene>
<dbReference type="Gene3D" id="3.30.1920.10">
    <property type="entry name" value="Baseplate protein-like domains - 2 layer sandwich fold"/>
    <property type="match status" value="1"/>
</dbReference>
<feature type="region of interest" description="Disordered" evidence="1">
    <location>
        <begin position="348"/>
        <end position="373"/>
    </location>
</feature>
<dbReference type="Pfam" id="PF22630">
    <property type="entry name" value="NMB1110_3rd"/>
    <property type="match status" value="1"/>
</dbReference>
<dbReference type="AlphaFoldDB" id="H1SDH8"/>
<comment type="caution">
    <text evidence="6">The sequence shown here is derived from an EMBL/GenBank/DDBJ whole genome shotgun (WGS) entry which is preliminary data.</text>
</comment>
<dbReference type="Proteomes" id="UP000005808">
    <property type="component" value="Unassembled WGS sequence"/>
</dbReference>
<dbReference type="Pfam" id="PF22174">
    <property type="entry name" value="NMB1110-like_C"/>
    <property type="match status" value="1"/>
</dbReference>
<evidence type="ECO:0000313" key="7">
    <source>
        <dbReference type="Proteomes" id="UP000005808"/>
    </source>
</evidence>
<protein>
    <submittedName>
        <fullName evidence="6">Mu P family protein</fullName>
    </submittedName>
</protein>
<evidence type="ECO:0000259" key="4">
    <source>
        <dbReference type="Pfam" id="PF22255"/>
    </source>
</evidence>
<dbReference type="Gene3D" id="3.55.50.10">
    <property type="entry name" value="Baseplate protein-like domains"/>
    <property type="match status" value="1"/>
</dbReference>
<dbReference type="InterPro" id="IPR023399">
    <property type="entry name" value="Baseplate-like_2-layer_sand"/>
</dbReference>
<feature type="domain" description="Tail protein NMB1110-like third" evidence="5">
    <location>
        <begin position="209"/>
        <end position="265"/>
    </location>
</feature>
<evidence type="ECO:0000259" key="2">
    <source>
        <dbReference type="Pfam" id="PF21683"/>
    </source>
</evidence>
<dbReference type="InterPro" id="IPR054034">
    <property type="entry name" value="NMB1110-like_C"/>
</dbReference>
<dbReference type="PATRIC" id="fig|1127483.3.peg.6342"/>
<dbReference type="OrthoDB" id="9016931at2"/>
<feature type="domain" description="Baseplate hub protein gp44/GpP-like second" evidence="4">
    <location>
        <begin position="93"/>
        <end position="174"/>
    </location>
</feature>
<evidence type="ECO:0000313" key="6">
    <source>
        <dbReference type="EMBL" id="EHP39432.1"/>
    </source>
</evidence>
<dbReference type="PIRSF" id="PIRSF004440">
    <property type="entry name" value="GpP"/>
    <property type="match status" value="1"/>
</dbReference>
<evidence type="ECO:0000259" key="5">
    <source>
        <dbReference type="Pfam" id="PF22630"/>
    </source>
</evidence>
<dbReference type="RefSeq" id="WP_006162201.1">
    <property type="nucleotide sequence ID" value="NZ_AHJE01000093.1"/>
</dbReference>
<feature type="domain" description="Baseplate hub protein gp44-like N-terminal" evidence="2">
    <location>
        <begin position="8"/>
        <end position="91"/>
    </location>
</feature>
<evidence type="ECO:0000259" key="3">
    <source>
        <dbReference type="Pfam" id="PF22174"/>
    </source>
</evidence>
<dbReference type="SUPFAM" id="SSF69279">
    <property type="entry name" value="Phage tail proteins"/>
    <property type="match status" value="2"/>
</dbReference>
<organism evidence="6 7">
    <name type="scientific">Cupriavidus basilensis OR16</name>
    <dbReference type="NCBI Taxonomy" id="1127483"/>
    <lineage>
        <taxon>Bacteria</taxon>
        <taxon>Pseudomonadati</taxon>
        <taxon>Pseudomonadota</taxon>
        <taxon>Betaproteobacteria</taxon>
        <taxon>Burkholderiales</taxon>
        <taxon>Burkholderiaceae</taxon>
        <taxon>Cupriavidus</taxon>
    </lineage>
</organism>
<dbReference type="EMBL" id="AHJE01000093">
    <property type="protein sequence ID" value="EHP39432.1"/>
    <property type="molecule type" value="Genomic_DNA"/>
</dbReference>
<dbReference type="InterPro" id="IPR026276">
    <property type="entry name" value="Baseplate_GpP"/>
</dbReference>
<feature type="domain" description="Tail protein NMB1110-like C-terminal" evidence="3">
    <location>
        <begin position="268"/>
        <end position="342"/>
    </location>
</feature>
<dbReference type="InterPro" id="IPR053981">
    <property type="entry name" value="Gp44/GpP-like_2nd"/>
</dbReference>
<dbReference type="Pfam" id="PF21683">
    <property type="entry name" value="GpP-like_1st"/>
    <property type="match status" value="1"/>
</dbReference>
<dbReference type="Pfam" id="PF22255">
    <property type="entry name" value="Gp44-like_2nd"/>
    <property type="match status" value="1"/>
</dbReference>
<proteinExistence type="predicted"/>
<dbReference type="Gene3D" id="2.30.300.10">
    <property type="entry name" value="Baseplate protein-like domain - beta roll fold"/>
    <property type="match status" value="1"/>
</dbReference>
<evidence type="ECO:0000256" key="1">
    <source>
        <dbReference type="SAM" id="MobiDB-lite"/>
    </source>
</evidence>
<name>H1SDH8_9BURK</name>
<reference evidence="6 7" key="1">
    <citation type="journal article" date="2012" name="J. Bacteriol.">
        <title>De Novo Genome Project of Cupriavidus basilensis OR16.</title>
        <authorList>
            <person name="Cserhati M."/>
            <person name="Kriszt B."/>
            <person name="Szoboszlay S."/>
            <person name="Toth A."/>
            <person name="Szabo I."/>
            <person name="Tancsics A."/>
            <person name="Nagy I."/>
            <person name="Horvath B."/>
            <person name="Nagy I."/>
            <person name="Kukolya J."/>
        </authorList>
    </citation>
    <scope>NUCLEOTIDE SEQUENCE [LARGE SCALE GENOMIC DNA]</scope>
    <source>
        <strain evidence="6 7">OR16</strain>
    </source>
</reference>
<dbReference type="InterPro" id="IPR054482">
    <property type="entry name" value="NMB1110-like_3rd"/>
</dbReference>
<sequence length="373" mass="40692">MSAFNDRVSLTVGGRQHSGWSYYEIDSNLLIPADGWQLRLALESGRLPPVVTRGAPVEVRVNDKLVLTGRIDTIRDKVAKDSHTLTIAGRDAAAVLADCSAPIFVSRKATLPEVVSKVVTPLGITKVRIESATSVFEKVNVEPGDSAWEVLAHAAEANGLWPWFDPDGTLVIGGPDYTRAPVATLVKRFSGKGNNVESIERVDSIARCYSEITVLSQSHTTELEAAKTVVKATYRDPSVPWYRPRIVIDHEANSQQAAADRAQKLQADSRLNGFTLEAEVAGHTIHAPGAPGNGLLWTPGQRVDVLSEPHDINATFFMIGRRLSGGRDRPTLTRLTLKEDGMWVIKPHPHNKRHRRGRNGIAGGEGQIYEVDG</sequence>